<feature type="region of interest" description="Disordered" evidence="1">
    <location>
        <begin position="37"/>
        <end position="58"/>
    </location>
</feature>
<organism evidence="2 3">
    <name type="scientific">Halorubrum laminariae</name>
    <dbReference type="NCBI Taxonomy" id="1433523"/>
    <lineage>
        <taxon>Archaea</taxon>
        <taxon>Methanobacteriati</taxon>
        <taxon>Methanobacteriota</taxon>
        <taxon>Stenosarchaea group</taxon>
        <taxon>Halobacteria</taxon>
        <taxon>Halobacteriales</taxon>
        <taxon>Haloferacaceae</taxon>
        <taxon>Halorubrum</taxon>
    </lineage>
</organism>
<proteinExistence type="predicted"/>
<sequence length="58" mass="6392">MAARTLIQTTVVLLLVDRIGREVDGLESRLSKRGSTSECSTFKQRSSAAILPPREHPI</sequence>
<dbReference type="EMBL" id="JBHUDB010000001">
    <property type="protein sequence ID" value="MFD1569352.1"/>
    <property type="molecule type" value="Genomic_DNA"/>
</dbReference>
<comment type="caution">
    <text evidence="2">The sequence shown here is derived from an EMBL/GenBank/DDBJ whole genome shotgun (WGS) entry which is preliminary data.</text>
</comment>
<accession>A0ABD6BW40</accession>
<gene>
    <name evidence="2" type="ORF">ACFR9T_01885</name>
</gene>
<evidence type="ECO:0000256" key="1">
    <source>
        <dbReference type="SAM" id="MobiDB-lite"/>
    </source>
</evidence>
<feature type="compositionally biased region" description="Polar residues" evidence="1">
    <location>
        <begin position="37"/>
        <end position="47"/>
    </location>
</feature>
<dbReference type="Proteomes" id="UP001597185">
    <property type="component" value="Unassembled WGS sequence"/>
</dbReference>
<name>A0ABD6BW40_9EURY</name>
<evidence type="ECO:0000313" key="3">
    <source>
        <dbReference type="Proteomes" id="UP001597185"/>
    </source>
</evidence>
<keyword evidence="3" id="KW-1185">Reference proteome</keyword>
<reference evidence="2 3" key="1">
    <citation type="journal article" date="2019" name="Int. J. Syst. Evol. Microbiol.">
        <title>The Global Catalogue of Microorganisms (GCM) 10K type strain sequencing project: providing services to taxonomists for standard genome sequencing and annotation.</title>
        <authorList>
            <consortium name="The Broad Institute Genomics Platform"/>
            <consortium name="The Broad Institute Genome Sequencing Center for Infectious Disease"/>
            <person name="Wu L."/>
            <person name="Ma J."/>
        </authorList>
    </citation>
    <scope>NUCLEOTIDE SEQUENCE [LARGE SCALE GENOMIC DNA]</scope>
    <source>
        <strain evidence="2 3">CGMCC 1.12689</strain>
    </source>
</reference>
<evidence type="ECO:0000313" key="2">
    <source>
        <dbReference type="EMBL" id="MFD1569352.1"/>
    </source>
</evidence>
<protein>
    <submittedName>
        <fullName evidence="2">Uncharacterized protein</fullName>
    </submittedName>
</protein>
<dbReference type="AlphaFoldDB" id="A0ABD6BW40"/>
<dbReference type="RefSeq" id="WP_256417187.1">
    <property type="nucleotide sequence ID" value="NZ_JANHDL010000002.1"/>
</dbReference>